<proteinExistence type="predicted"/>
<name>A0A1N7QSH6_9BACT</name>
<dbReference type="Proteomes" id="UP000186917">
    <property type="component" value="Unassembled WGS sequence"/>
</dbReference>
<dbReference type="AlphaFoldDB" id="A0A1N7QSH6"/>
<protein>
    <submittedName>
        <fullName evidence="1">Uncharacterized protein</fullName>
    </submittedName>
</protein>
<reference evidence="2" key="1">
    <citation type="submission" date="2017-01" db="EMBL/GenBank/DDBJ databases">
        <authorList>
            <person name="Varghese N."/>
            <person name="Submissions S."/>
        </authorList>
    </citation>
    <scope>NUCLEOTIDE SEQUENCE [LARGE SCALE GENOMIC DNA]</scope>
    <source>
        <strain evidence="2">DSM 21054</strain>
    </source>
</reference>
<gene>
    <name evidence="1" type="ORF">SAMN05421788_106369</name>
</gene>
<accession>A0A1N7QSH6</accession>
<dbReference type="STRING" id="477680.SAMN05421788_106369"/>
<keyword evidence="2" id="KW-1185">Reference proteome</keyword>
<organism evidence="1 2">
    <name type="scientific">Filimonas lacunae</name>
    <dbReference type="NCBI Taxonomy" id="477680"/>
    <lineage>
        <taxon>Bacteria</taxon>
        <taxon>Pseudomonadati</taxon>
        <taxon>Bacteroidota</taxon>
        <taxon>Chitinophagia</taxon>
        <taxon>Chitinophagales</taxon>
        <taxon>Chitinophagaceae</taxon>
        <taxon>Filimonas</taxon>
    </lineage>
</organism>
<dbReference type="OrthoDB" id="680351at2"/>
<dbReference type="RefSeq" id="WP_096510928.1">
    <property type="nucleotide sequence ID" value="NZ_AP017422.1"/>
</dbReference>
<dbReference type="EMBL" id="FTOR01000006">
    <property type="protein sequence ID" value="SIT25729.1"/>
    <property type="molecule type" value="Genomic_DNA"/>
</dbReference>
<sequence length="107" mass="11841">MPKRIYLNNKTGKAITLVVDSDFSANEGTRLAAFIHALHNKRMEPGHITIPFGSGKWSKDDETDLNTLLLHMNIVKAGTAGSFRLPANRKVGRGIFIQELIVTVKEP</sequence>
<evidence type="ECO:0000313" key="1">
    <source>
        <dbReference type="EMBL" id="SIT25729.1"/>
    </source>
</evidence>
<evidence type="ECO:0000313" key="2">
    <source>
        <dbReference type="Proteomes" id="UP000186917"/>
    </source>
</evidence>